<reference evidence="1 2" key="1">
    <citation type="submission" date="2019-01" db="EMBL/GenBank/DDBJ databases">
        <title>Ktedonosporobacter rubrisoli SCAWS-G2.</title>
        <authorList>
            <person name="Huang Y."/>
            <person name="Yan B."/>
        </authorList>
    </citation>
    <scope>NUCLEOTIDE SEQUENCE [LARGE SCALE GENOMIC DNA]</scope>
    <source>
        <strain evidence="1 2">SCAWS-G2</strain>
    </source>
</reference>
<organism evidence="1 2">
    <name type="scientific">Ktedonosporobacter rubrisoli</name>
    <dbReference type="NCBI Taxonomy" id="2509675"/>
    <lineage>
        <taxon>Bacteria</taxon>
        <taxon>Bacillati</taxon>
        <taxon>Chloroflexota</taxon>
        <taxon>Ktedonobacteria</taxon>
        <taxon>Ktedonobacterales</taxon>
        <taxon>Ktedonosporobacteraceae</taxon>
        <taxon>Ktedonosporobacter</taxon>
    </lineage>
</organism>
<dbReference type="OrthoDB" id="139634at2"/>
<evidence type="ECO:0000313" key="1">
    <source>
        <dbReference type="EMBL" id="QBD82138.1"/>
    </source>
</evidence>
<dbReference type="AlphaFoldDB" id="A0A4P6K1T5"/>
<accession>A0A4P6K1T5</accession>
<name>A0A4P6K1T5_KTERU</name>
<proteinExistence type="predicted"/>
<dbReference type="RefSeq" id="WP_129893207.1">
    <property type="nucleotide sequence ID" value="NZ_CP035758.1"/>
</dbReference>
<gene>
    <name evidence="1" type="ORF">EPA93_41635</name>
</gene>
<protein>
    <submittedName>
        <fullName evidence="1">Uncharacterized protein</fullName>
    </submittedName>
</protein>
<dbReference type="Proteomes" id="UP000290365">
    <property type="component" value="Chromosome"/>
</dbReference>
<evidence type="ECO:0000313" key="2">
    <source>
        <dbReference type="Proteomes" id="UP000290365"/>
    </source>
</evidence>
<sequence length="268" mass="29258">MALLEMRVDLSKLIDTLATGSNEQIVEAAREHLLSSELVGHVQNREIADVLLGRVGMVAAHGDTDGHIITTLAAAAMLARLLHTIPQPLDDQISLQQRALPLFAQALLFAAPAVRAAHNIQPEYPEPLFPSGLLQSGTTVNEKLHEAIYGNDALLTERLLFGLYGTGADYRTLQVRTYDGIATTFQNAGHPLMFAVRGYQLLDTVEWGNRAPNIIHWLAPISLSSLRPTSRLGSRLFASIQLSPRIASSLFANACLLPRMPAPCHYRS</sequence>
<keyword evidence="2" id="KW-1185">Reference proteome</keyword>
<dbReference type="KEGG" id="kbs:EPA93_41635"/>
<dbReference type="EMBL" id="CP035758">
    <property type="protein sequence ID" value="QBD82138.1"/>
    <property type="molecule type" value="Genomic_DNA"/>
</dbReference>